<dbReference type="EMBL" id="JAWJEJ010000001">
    <property type="protein sequence ID" value="MDV3457783.1"/>
    <property type="molecule type" value="Genomic_DNA"/>
</dbReference>
<keyword evidence="2" id="KW-1185">Reference proteome</keyword>
<name>A0ABU3Y8P4_9SPHN</name>
<dbReference type="Proteomes" id="UP001273531">
    <property type="component" value="Unassembled WGS sequence"/>
</dbReference>
<proteinExistence type="predicted"/>
<evidence type="ECO:0000313" key="2">
    <source>
        <dbReference type="Proteomes" id="UP001273531"/>
    </source>
</evidence>
<accession>A0ABU3Y8P4</accession>
<reference evidence="1 2" key="1">
    <citation type="submission" date="2023-10" db="EMBL/GenBank/DDBJ databases">
        <title>Sphingomonas sp. HF-S4 16S ribosomal RNA gene Genome sequencing and assembly.</title>
        <authorList>
            <person name="Lee H."/>
        </authorList>
    </citation>
    <scope>NUCLEOTIDE SEQUENCE [LARGE SCALE GENOMIC DNA]</scope>
    <source>
        <strain evidence="1 2">HF-S4</strain>
    </source>
</reference>
<comment type="caution">
    <text evidence="1">The sequence shown here is derived from an EMBL/GenBank/DDBJ whole genome shotgun (WGS) entry which is preliminary data.</text>
</comment>
<protein>
    <submittedName>
        <fullName evidence="1">Uncharacterized protein</fullName>
    </submittedName>
</protein>
<gene>
    <name evidence="1" type="ORF">RZN05_12375</name>
</gene>
<sequence length="115" mass="12194">MWVPLLLLVQEAPAVTAALAEYRAKTSAEISCNSEDQDEIVVCAQREAYRHQLPLVPTYNPKNDANAQLAPIMTREAQGIVECGQGPFMAKCGSVGVGVTVGLGGAGYVRRAPPP</sequence>
<evidence type="ECO:0000313" key="1">
    <source>
        <dbReference type="EMBL" id="MDV3457783.1"/>
    </source>
</evidence>
<dbReference type="RefSeq" id="WP_317226912.1">
    <property type="nucleotide sequence ID" value="NZ_JAWJEJ010000001.1"/>
</dbReference>
<organism evidence="1 2">
    <name type="scientific">Sphingomonas agrestis</name>
    <dbReference type="NCBI Taxonomy" id="3080540"/>
    <lineage>
        <taxon>Bacteria</taxon>
        <taxon>Pseudomonadati</taxon>
        <taxon>Pseudomonadota</taxon>
        <taxon>Alphaproteobacteria</taxon>
        <taxon>Sphingomonadales</taxon>
        <taxon>Sphingomonadaceae</taxon>
        <taxon>Sphingomonas</taxon>
    </lineage>
</organism>